<proteinExistence type="predicted"/>
<dbReference type="EMBL" id="BK059120">
    <property type="protein sequence ID" value="DAE32270.1"/>
    <property type="molecule type" value="Genomic_DNA"/>
</dbReference>
<dbReference type="InterPro" id="IPR041657">
    <property type="entry name" value="HTH_17"/>
</dbReference>
<sequence length="64" mass="7632">MMDVILKPTDVQKMLRCSKYKAYKLFSQPGFPALQIGKEYYIKESDFNKWFDTYKGKNVPFELL</sequence>
<evidence type="ECO:0000313" key="2">
    <source>
        <dbReference type="EMBL" id="DAE32270.1"/>
    </source>
</evidence>
<reference evidence="2" key="1">
    <citation type="journal article" date="2021" name="Proc. Natl. Acad. Sci. U.S.A.">
        <title>A Catalog of Tens of Thousands of Viruses from Human Metagenomes Reveals Hidden Associations with Chronic Diseases.</title>
        <authorList>
            <person name="Tisza M.J."/>
            <person name="Buck C.B."/>
        </authorList>
    </citation>
    <scope>NUCLEOTIDE SEQUENCE</scope>
    <source>
        <strain evidence="2">CtviY17</strain>
    </source>
</reference>
<organism evidence="2">
    <name type="scientific">virus sp. ctviY17</name>
    <dbReference type="NCBI Taxonomy" id="2825828"/>
    <lineage>
        <taxon>Viruses</taxon>
    </lineage>
</organism>
<dbReference type="Pfam" id="PF12728">
    <property type="entry name" value="HTH_17"/>
    <property type="match status" value="1"/>
</dbReference>
<evidence type="ECO:0000259" key="1">
    <source>
        <dbReference type="Pfam" id="PF12728"/>
    </source>
</evidence>
<accession>A0A8S5RLM3</accession>
<protein>
    <submittedName>
        <fullName evidence="2">Helix-turn-helix domain protein</fullName>
    </submittedName>
</protein>
<name>A0A8S5RLM3_9VIRU</name>
<feature type="domain" description="Helix-turn-helix" evidence="1">
    <location>
        <begin position="6"/>
        <end position="52"/>
    </location>
</feature>